<sequence>MQSPTKMNNGPNPVTTATKEQPLDSETDGTCPTQSEPDAQEDSKSAAPFDNETVITPHENEQRAEAPTSVAVTQATVNKSAVQSLAEPSGNTGEVETDSGTKPSAPTEPRADTNTNPGSEVQKAKKQDKIVRDGRKYVPSKKAMIDPLKMDMSKPLVIPLTSSQLSLQCMECHIIFSDHKSKERHLKLSHPAEYEQCILRNALFACYVCDRHFTNSIELMAHQKAHIEKKPFKCPICSQAFNKSSELTLHKKIHFGQDGYACTDCGKPCKTLTLLKYHRRTHTGERPYVCKECGKRFSMSKALQKHMVSHLPEGVEEDKGDATSKARLKKNDGVSTVKYPCPVCKATFKTTKTRLHHMKTKHNMLPAASNNTLPAGQQVKPNTPIITPISICQPALLQVEPNGPLQKVDADIDTEQIRRLIESLGNVQKVNQVVILGQVPLHAPPLEVQQVSELSEPVSLNLNPAQIDFTGLKQIEQKVVELDFSNTYDPMEQTIILEPITPDGQLENLSLGSHIAAGENIELTLVQSEQIERPEGEMMHQILQQPEINAIQSVPMDQGVCHYEGADLKQNFEQTVILELTPTLIPTVELEQSQNMQPNEIPSTLIVPTTELKKTPGPTIVREQETSLSVPPFMPTVELEMTPLQTEQHELPTCPFVQSDTPRQTPNESETNLKEEADSQMQMVSLDQAHSLTNSATPQESPENTAQEPSEELLVERRKSQEQVENLSEVKDTFPKEMVSSQLDTKEVPQISELPVNVMSAQELVKVRKRKPARAFIFQGYMQELIGSIQNEDLQIGAKPAKRQRTKGSHLVVKFGPQSKERKNKKQKKQSQQRQSIQEEVTRGKTTNLSDKKVSSQKKGRKGKKDKKAGHSVSTTEIKSPSLTKDPNVPQIKEDTRKIKMKKQEDVDVARDDVQPVSENKAVASPVFKKKKQSKIMQKGRSKNANNGKMTRKERKKKDAKIGTKASTASADTPGPHITQDSLLLLKGHKQPQLKVHKLDPLKAPGQAQEASPHDSPTSPHTTNESANNLTTEGKKKGGRPKKNQKALSLLSSLQVPQQPPETLPIEPKTTRKRKASSKVETEGVITSSHSKRVLECKNCGERFSEVSSLQKHKATVHIVESPGLTYTNGNVFEGVSRLDLNQLPKKHGGVIGVMTAATGWDTEPEMGEMTLEDRDRSVSFPALIPSPSLPVPPTDLEMIGYENKGGDETGTDSQSHTISNIPSISDQIKNTSSECHLNTSTQTKNLEAGEPLVLDADKQEEGTLRNPSSESEVQATTDEDIKEDLLLEVDLVTVGEHNERDDIASPQDSISQNGLNGTCNATTGSTGTLIPPDQVDNETTEKSQSSHTVSCATQQVEIKEEEEEVLVQKKKGGKGAATRNATRGRTRGTGHPKRGVISRKVLATDAIRGTESEKEQDDCHVVFEKHAVASDSETNAEGETCIQTLQPEISPEFDANEGTFPVTSLPSMPSTLERSPEEQVVFELESVTTNVEEVMNETGLQRGEDEHNGVADQSPVIILEKFLTSSQRAMADNEHCLMTARNNQRQGLDRIVENEVQGLGSQEIKVEENISDPPPVAPTCQDKQSATVQPQPHRDIRTVLVKEENSLILNDGQDTQGCRHIRWNVEQINIENSASPLMEIGDTCRVTPDFNANQCIFYPVKEEEREVLLGAAQTNNGSLTTEASTDAQQTEDQTADCILHTEWQHPPDLQSFLLQSSDEEDIGSFELSNPHIYSEAEAMAYFYKNQKNSSQQPDETSQKLPTSSSQLHASGQESRIREPIDYFSKYFGWDTWVEIAHCTDKMSSMPIPVTAREVAQFVGIHIAMGTLKFPCPKLYWEELTKVPLIAEAMPLSRFLELSGVLKLASPAKTSANSNVGEERNDSDFQDAHQGKTFTSGQSENSQHGDRHCQGNTLNVLNSSKTQKDPLWKVQPLLGRFLEGCQSLTREGDSAVDQYPLPLTGKMYNNKLSLYCTTLIGFGGLLLHVDLKLDLSDKENAVEKMVPKGSMVFLCKQELSTPAMLERLLVAGIHGAGRVGGERGQIGDEFVSSNGKLMLRRSHCGFILSTAGHGQRNMASLIDNFEKAQMSARLNRDLQNLYSIPLTAATPTCWPQAVLWYLTDLALVNSWLLYRQDHRAASAPLTLMAFRLEVSKALILSSSSDTQDSVPPQPPTENTHTTNETPNPSLLEESPLPDAATRYDGLGHWPEQLGEGEGGRCRFGDCQRTSRVLCLKCCVFLCISRNHNCFLNFHNQCSSGKE</sequence>
<feature type="region of interest" description="Disordered" evidence="5">
    <location>
        <begin position="1181"/>
        <end position="1219"/>
    </location>
</feature>
<evidence type="ECO:0000256" key="5">
    <source>
        <dbReference type="SAM" id="MobiDB-lite"/>
    </source>
</evidence>
<dbReference type="SUPFAM" id="SSF57667">
    <property type="entry name" value="beta-beta-alpha zinc fingers"/>
    <property type="match status" value="2"/>
</dbReference>
<dbReference type="Proteomes" id="UP001314229">
    <property type="component" value="Unassembled WGS sequence"/>
</dbReference>
<reference evidence="7 8" key="1">
    <citation type="submission" date="2024-01" db="EMBL/GenBank/DDBJ databases">
        <authorList>
            <person name="Alioto T."/>
            <person name="Alioto T."/>
            <person name="Gomez Garrido J."/>
        </authorList>
    </citation>
    <scope>NUCLEOTIDE SEQUENCE [LARGE SCALE GENOMIC DNA]</scope>
</reference>
<dbReference type="InterPro" id="IPR036236">
    <property type="entry name" value="Znf_C2H2_sf"/>
</dbReference>
<feature type="compositionally biased region" description="Basic and acidic residues" evidence="5">
    <location>
        <begin position="122"/>
        <end position="136"/>
    </location>
</feature>
<evidence type="ECO:0000256" key="2">
    <source>
        <dbReference type="ARBA" id="ARBA00022771"/>
    </source>
</evidence>
<dbReference type="PANTHER" id="PTHR47272:SF2">
    <property type="entry name" value="PIGGYBAC TRANSPOSABLE ELEMENT-DERIVED PROTEIN 3-LIKE"/>
    <property type="match status" value="1"/>
</dbReference>
<feature type="region of interest" description="Disordered" evidence="5">
    <location>
        <begin position="1260"/>
        <end position="1281"/>
    </location>
</feature>
<feature type="compositionally biased region" description="Basic residues" evidence="5">
    <location>
        <begin position="928"/>
        <end position="942"/>
    </location>
</feature>
<feature type="compositionally biased region" description="Polar residues" evidence="5">
    <location>
        <begin position="1343"/>
        <end position="1354"/>
    </location>
</feature>
<feature type="compositionally biased region" description="Polar residues" evidence="5">
    <location>
        <begin position="1307"/>
        <end position="1329"/>
    </location>
</feature>
<keyword evidence="1" id="KW-0479">Metal-binding</keyword>
<keyword evidence="3" id="KW-0862">Zinc</keyword>
<feature type="compositionally biased region" description="Low complexity" evidence="5">
    <location>
        <begin position="2172"/>
        <end position="2192"/>
    </location>
</feature>
<feature type="compositionally biased region" description="Basic residues" evidence="5">
    <location>
        <begin position="1383"/>
        <end position="1394"/>
    </location>
</feature>
<keyword evidence="8" id="KW-1185">Reference proteome</keyword>
<dbReference type="PROSITE" id="PS00028">
    <property type="entry name" value="ZINC_FINGER_C2H2_1"/>
    <property type="match status" value="7"/>
</dbReference>
<accession>A0AAV1PZ37</accession>
<feature type="compositionally biased region" description="Polar residues" evidence="5">
    <location>
        <begin position="28"/>
        <end position="37"/>
    </location>
</feature>
<keyword evidence="2 4" id="KW-0863">Zinc-finger</keyword>
<feature type="compositionally biased region" description="Polar residues" evidence="5">
    <location>
        <begin position="1266"/>
        <end position="1276"/>
    </location>
</feature>
<feature type="region of interest" description="Disordered" evidence="5">
    <location>
        <begin position="1299"/>
        <end position="1356"/>
    </location>
</feature>
<feature type="compositionally biased region" description="Polar residues" evidence="5">
    <location>
        <begin position="1582"/>
        <end position="1591"/>
    </location>
</feature>
<feature type="region of interest" description="Disordered" evidence="5">
    <location>
        <begin position="1869"/>
        <end position="1911"/>
    </location>
</feature>
<feature type="compositionally biased region" description="Polar residues" evidence="5">
    <location>
        <begin position="679"/>
        <end position="708"/>
    </location>
</feature>
<feature type="compositionally biased region" description="Basic and acidic residues" evidence="5">
    <location>
        <begin position="714"/>
        <end position="733"/>
    </location>
</feature>
<feature type="region of interest" description="Disordered" evidence="5">
    <location>
        <begin position="2159"/>
        <end position="2192"/>
    </location>
</feature>
<dbReference type="Pfam" id="PF13843">
    <property type="entry name" value="DDE_Tnp_1_7"/>
    <property type="match status" value="1"/>
</dbReference>
<dbReference type="InterPro" id="IPR029526">
    <property type="entry name" value="PGBD"/>
</dbReference>
<feature type="region of interest" description="Disordered" evidence="5">
    <location>
        <begin position="1"/>
        <end position="136"/>
    </location>
</feature>
<comment type="caution">
    <text evidence="7">The sequence shown here is derived from an EMBL/GenBank/DDBJ whole genome shotgun (WGS) entry which is preliminary data.</text>
</comment>
<feature type="compositionally biased region" description="Basic and acidic residues" evidence="5">
    <location>
        <begin position="1877"/>
        <end position="1890"/>
    </location>
</feature>
<feature type="region of interest" description="Disordered" evidence="5">
    <location>
        <begin position="653"/>
        <end position="733"/>
    </location>
</feature>
<feature type="compositionally biased region" description="Polar residues" evidence="5">
    <location>
        <begin position="1"/>
        <end position="19"/>
    </location>
</feature>
<evidence type="ECO:0000313" key="8">
    <source>
        <dbReference type="Proteomes" id="UP001314229"/>
    </source>
</evidence>
<feature type="compositionally biased region" description="Polar residues" evidence="5">
    <location>
        <begin position="873"/>
        <end position="885"/>
    </location>
</feature>
<protein>
    <submittedName>
        <fullName evidence="7">Uncharacterized protein LOC121905269</fullName>
    </submittedName>
</protein>
<feature type="domain" description="C2H2-type" evidence="6">
    <location>
        <begin position="167"/>
        <end position="195"/>
    </location>
</feature>
<feature type="region of interest" description="Disordered" evidence="5">
    <location>
        <begin position="1368"/>
        <end position="1394"/>
    </location>
</feature>
<feature type="region of interest" description="Disordered" evidence="5">
    <location>
        <begin position="1570"/>
        <end position="1593"/>
    </location>
</feature>
<dbReference type="Gene3D" id="3.30.160.60">
    <property type="entry name" value="Classic Zinc Finger"/>
    <property type="match status" value="4"/>
</dbReference>
<feature type="compositionally biased region" description="Low complexity" evidence="5">
    <location>
        <begin position="1046"/>
        <end position="1057"/>
    </location>
</feature>
<dbReference type="InterPro" id="IPR013087">
    <property type="entry name" value="Znf_C2H2_type"/>
</dbReference>
<feature type="domain" description="C2H2-type" evidence="6">
    <location>
        <begin position="288"/>
        <end position="315"/>
    </location>
</feature>
<feature type="domain" description="C2H2-type" evidence="6">
    <location>
        <begin position="232"/>
        <end position="259"/>
    </location>
</feature>
<feature type="region of interest" description="Disordered" evidence="5">
    <location>
        <begin position="1748"/>
        <end position="1774"/>
    </location>
</feature>
<feature type="compositionally biased region" description="Polar residues" evidence="5">
    <location>
        <begin position="1892"/>
        <end position="1902"/>
    </location>
</feature>
<feature type="compositionally biased region" description="Polar residues" evidence="5">
    <location>
        <begin position="656"/>
        <end position="670"/>
    </location>
</feature>
<dbReference type="Pfam" id="PF00096">
    <property type="entry name" value="zf-C2H2"/>
    <property type="match status" value="2"/>
</dbReference>
<evidence type="ECO:0000259" key="6">
    <source>
        <dbReference type="PROSITE" id="PS50157"/>
    </source>
</evidence>
<evidence type="ECO:0000256" key="3">
    <source>
        <dbReference type="ARBA" id="ARBA00022833"/>
    </source>
</evidence>
<feature type="compositionally biased region" description="Polar residues" evidence="5">
    <location>
        <begin position="70"/>
        <end position="83"/>
    </location>
</feature>
<dbReference type="FunFam" id="3.30.160.60:FF:002343">
    <property type="entry name" value="Zinc finger protein 33A"/>
    <property type="match status" value="2"/>
</dbReference>
<gene>
    <name evidence="7" type="ORF">FSCOSCO3_A031141</name>
</gene>
<dbReference type="PANTHER" id="PTHR47272">
    <property type="entry name" value="DDE_TNP_1_7 DOMAIN-CONTAINING PROTEIN"/>
    <property type="match status" value="1"/>
</dbReference>
<dbReference type="PROSITE" id="PS50157">
    <property type="entry name" value="ZINC_FINGER_C2H2_2"/>
    <property type="match status" value="6"/>
</dbReference>
<evidence type="ECO:0000256" key="1">
    <source>
        <dbReference type="ARBA" id="ARBA00022723"/>
    </source>
</evidence>
<feature type="domain" description="C2H2-type" evidence="6">
    <location>
        <begin position="204"/>
        <end position="231"/>
    </location>
</feature>
<feature type="region of interest" description="Disordered" evidence="5">
    <location>
        <begin position="798"/>
        <end position="979"/>
    </location>
</feature>
<feature type="compositionally biased region" description="Basic and acidic residues" evidence="5">
    <location>
        <begin position="892"/>
        <end position="914"/>
    </location>
</feature>
<dbReference type="EMBL" id="CAWUFR010000338">
    <property type="protein sequence ID" value="CAK6976199.1"/>
    <property type="molecule type" value="Genomic_DNA"/>
</dbReference>
<name>A0AAV1PZ37_SCOSC</name>
<evidence type="ECO:0000313" key="7">
    <source>
        <dbReference type="EMBL" id="CAK6976199.1"/>
    </source>
</evidence>
<feature type="compositionally biased region" description="Polar residues" evidence="5">
    <location>
        <begin position="89"/>
        <end position="104"/>
    </location>
</feature>
<proteinExistence type="predicted"/>
<feature type="compositionally biased region" description="Basic residues" evidence="5">
    <location>
        <begin position="822"/>
        <end position="831"/>
    </location>
</feature>
<evidence type="ECO:0000256" key="4">
    <source>
        <dbReference type="PROSITE-ProRule" id="PRU00042"/>
    </source>
</evidence>
<dbReference type="GO" id="GO:0008270">
    <property type="term" value="F:zinc ion binding"/>
    <property type="evidence" value="ECO:0007669"/>
    <property type="project" value="UniProtKB-KW"/>
</dbReference>
<feature type="domain" description="C2H2-type" evidence="6">
    <location>
        <begin position="1095"/>
        <end position="1123"/>
    </location>
</feature>
<feature type="region of interest" description="Disordered" evidence="5">
    <location>
        <begin position="1004"/>
        <end position="1085"/>
    </location>
</feature>
<feature type="domain" description="C2H2-type" evidence="6">
    <location>
        <begin position="260"/>
        <end position="287"/>
    </location>
</feature>
<dbReference type="Pfam" id="PF13912">
    <property type="entry name" value="zf-C2H2_6"/>
    <property type="match status" value="1"/>
</dbReference>
<feature type="compositionally biased region" description="Basic residues" evidence="5">
    <location>
        <begin position="950"/>
        <end position="959"/>
    </location>
</feature>
<feature type="compositionally biased region" description="Basic residues" evidence="5">
    <location>
        <begin position="855"/>
        <end position="870"/>
    </location>
</feature>
<feature type="compositionally biased region" description="Polar residues" evidence="5">
    <location>
        <begin position="1015"/>
        <end position="1032"/>
    </location>
</feature>
<dbReference type="SMART" id="SM00355">
    <property type="entry name" value="ZnF_C2H2"/>
    <property type="match status" value="7"/>
</dbReference>
<organism evidence="7 8">
    <name type="scientific">Scomber scombrus</name>
    <name type="common">Atlantic mackerel</name>
    <name type="synonym">Scomber vernalis</name>
    <dbReference type="NCBI Taxonomy" id="13677"/>
    <lineage>
        <taxon>Eukaryota</taxon>
        <taxon>Metazoa</taxon>
        <taxon>Chordata</taxon>
        <taxon>Craniata</taxon>
        <taxon>Vertebrata</taxon>
        <taxon>Euteleostomi</taxon>
        <taxon>Actinopterygii</taxon>
        <taxon>Neopterygii</taxon>
        <taxon>Teleostei</taxon>
        <taxon>Neoteleostei</taxon>
        <taxon>Acanthomorphata</taxon>
        <taxon>Pelagiaria</taxon>
        <taxon>Scombriformes</taxon>
        <taxon>Scombridae</taxon>
        <taxon>Scomber</taxon>
    </lineage>
</organism>